<protein>
    <submittedName>
        <fullName evidence="2">YbaB/EbfC family nucleoid-associated protein</fullName>
    </submittedName>
</protein>
<dbReference type="SUPFAM" id="SSF82607">
    <property type="entry name" value="YbaB-like"/>
    <property type="match status" value="1"/>
</dbReference>
<dbReference type="InterPro" id="IPR004401">
    <property type="entry name" value="YbaB/EbfC"/>
</dbReference>
<keyword evidence="3" id="KW-1185">Reference proteome</keyword>
<dbReference type="GO" id="GO:0003677">
    <property type="term" value="F:DNA binding"/>
    <property type="evidence" value="ECO:0007669"/>
    <property type="project" value="InterPro"/>
</dbReference>
<evidence type="ECO:0000313" key="2">
    <source>
        <dbReference type="EMBL" id="MBO2446086.1"/>
    </source>
</evidence>
<dbReference type="EMBL" id="JAGEOJ010000001">
    <property type="protein sequence ID" value="MBO2446086.1"/>
    <property type="molecule type" value="Genomic_DNA"/>
</dbReference>
<gene>
    <name evidence="2" type="ORF">J4573_03225</name>
</gene>
<dbReference type="RefSeq" id="WP_208253654.1">
    <property type="nucleotide sequence ID" value="NZ_JAGEOJ010000001.1"/>
</dbReference>
<accession>A0A939PCS0</accession>
<organism evidence="2 3">
    <name type="scientific">Actinomadura barringtoniae</name>
    <dbReference type="NCBI Taxonomy" id="1427535"/>
    <lineage>
        <taxon>Bacteria</taxon>
        <taxon>Bacillati</taxon>
        <taxon>Actinomycetota</taxon>
        <taxon>Actinomycetes</taxon>
        <taxon>Streptosporangiales</taxon>
        <taxon>Thermomonosporaceae</taxon>
        <taxon>Actinomadura</taxon>
    </lineage>
</organism>
<sequence length="149" mass="15986">MDDEPRVDPGERLREARERLTALRNAATRTPTPNAASQRDAGPAGRATGTADDERVKATAERGRLVGLEIDPRALRESPGDLGRHIAEAANAAMNALRAQAQQASTEEVIDPAALVRSLQAVQEQGLREMTVMTQSINEAVARVRAGIK</sequence>
<evidence type="ECO:0000256" key="1">
    <source>
        <dbReference type="SAM" id="MobiDB-lite"/>
    </source>
</evidence>
<comment type="caution">
    <text evidence="2">The sequence shown here is derived from an EMBL/GenBank/DDBJ whole genome shotgun (WGS) entry which is preliminary data.</text>
</comment>
<proteinExistence type="predicted"/>
<feature type="compositionally biased region" description="Basic and acidic residues" evidence="1">
    <location>
        <begin position="1"/>
        <end position="21"/>
    </location>
</feature>
<dbReference type="Proteomes" id="UP000669179">
    <property type="component" value="Unassembled WGS sequence"/>
</dbReference>
<dbReference type="Gene3D" id="3.30.1310.10">
    <property type="entry name" value="Nucleoid-associated protein YbaB-like domain"/>
    <property type="match status" value="1"/>
</dbReference>
<feature type="compositionally biased region" description="Basic and acidic residues" evidence="1">
    <location>
        <begin position="52"/>
        <end position="61"/>
    </location>
</feature>
<dbReference type="Pfam" id="PF02575">
    <property type="entry name" value="YbaB_DNA_bd"/>
    <property type="match status" value="1"/>
</dbReference>
<dbReference type="AlphaFoldDB" id="A0A939PCS0"/>
<feature type="compositionally biased region" description="Low complexity" evidence="1">
    <location>
        <begin position="22"/>
        <end position="36"/>
    </location>
</feature>
<name>A0A939PCS0_9ACTN</name>
<evidence type="ECO:0000313" key="3">
    <source>
        <dbReference type="Proteomes" id="UP000669179"/>
    </source>
</evidence>
<feature type="region of interest" description="Disordered" evidence="1">
    <location>
        <begin position="1"/>
        <end position="61"/>
    </location>
</feature>
<dbReference type="InterPro" id="IPR036894">
    <property type="entry name" value="YbaB-like_sf"/>
</dbReference>
<reference evidence="2" key="1">
    <citation type="submission" date="2021-03" db="EMBL/GenBank/DDBJ databases">
        <authorList>
            <person name="Kanchanasin P."/>
            <person name="Saeng-In P."/>
            <person name="Phongsopitanun W."/>
            <person name="Yuki M."/>
            <person name="Kudo T."/>
            <person name="Ohkuma M."/>
            <person name="Tanasupawat S."/>
        </authorList>
    </citation>
    <scope>NUCLEOTIDE SEQUENCE</scope>
    <source>
        <strain evidence="2">GKU 128</strain>
    </source>
</reference>